<keyword evidence="2" id="KW-0472">Membrane</keyword>
<dbReference type="AlphaFoldDB" id="A0A395RHQ4"/>
<feature type="transmembrane region" description="Helical" evidence="2">
    <location>
        <begin position="36"/>
        <end position="61"/>
    </location>
</feature>
<feature type="region of interest" description="Disordered" evidence="1">
    <location>
        <begin position="381"/>
        <end position="411"/>
    </location>
</feature>
<keyword evidence="2" id="KW-0812">Transmembrane</keyword>
<evidence type="ECO:0000256" key="1">
    <source>
        <dbReference type="SAM" id="MobiDB-lite"/>
    </source>
</evidence>
<keyword evidence="2" id="KW-1133">Transmembrane helix</keyword>
<keyword evidence="4" id="KW-1185">Reference proteome</keyword>
<evidence type="ECO:0000256" key="2">
    <source>
        <dbReference type="SAM" id="Phobius"/>
    </source>
</evidence>
<feature type="region of interest" description="Disordered" evidence="1">
    <location>
        <begin position="501"/>
        <end position="574"/>
    </location>
</feature>
<protein>
    <recommendedName>
        <fullName evidence="5">Vacuolar membrane protein</fullName>
    </recommendedName>
</protein>
<proteinExistence type="predicted"/>
<dbReference type="GO" id="GO:0005886">
    <property type="term" value="C:plasma membrane"/>
    <property type="evidence" value="ECO:0007669"/>
    <property type="project" value="InterPro"/>
</dbReference>
<dbReference type="InterPro" id="IPR031606">
    <property type="entry name" value="Kch1/2"/>
</dbReference>
<comment type="caution">
    <text evidence="3">The sequence shown here is derived from an EMBL/GenBank/DDBJ whole genome shotgun (WGS) entry which is preliminary data.</text>
</comment>
<dbReference type="PANTHER" id="PTHR36424">
    <property type="entry name" value="PHEROMONE-REGULATED MEMBRANE PROTEIN 6"/>
    <property type="match status" value="1"/>
</dbReference>
<accession>A0A395RHQ4</accession>
<evidence type="ECO:0000313" key="4">
    <source>
        <dbReference type="Proteomes" id="UP000266152"/>
    </source>
</evidence>
<gene>
    <name evidence="3" type="ORF">FSPOR_11395</name>
</gene>
<dbReference type="Pfam" id="PF16944">
    <property type="entry name" value="KCH"/>
    <property type="match status" value="1"/>
</dbReference>
<evidence type="ECO:0008006" key="5">
    <source>
        <dbReference type="Google" id="ProtNLM"/>
    </source>
</evidence>
<organism evidence="3 4">
    <name type="scientific">Fusarium sporotrichioides</name>
    <dbReference type="NCBI Taxonomy" id="5514"/>
    <lineage>
        <taxon>Eukaryota</taxon>
        <taxon>Fungi</taxon>
        <taxon>Dikarya</taxon>
        <taxon>Ascomycota</taxon>
        <taxon>Pezizomycotina</taxon>
        <taxon>Sordariomycetes</taxon>
        <taxon>Hypocreomycetidae</taxon>
        <taxon>Hypocreales</taxon>
        <taxon>Nectriaceae</taxon>
        <taxon>Fusarium</taxon>
    </lineage>
</organism>
<dbReference type="EMBL" id="PXOF01000222">
    <property type="protein sequence ID" value="RGP59349.1"/>
    <property type="molecule type" value="Genomic_DNA"/>
</dbReference>
<sequence>MGCCWGNRKKQVVGIADQKWEYINLRDFKSRGCGTVFAYIYLWLMLFVSVAVYVVDSFTAVNLLVFDRWSSKIDPAISFDVSKWIFSICIILSFVNLAYEGIRAYRVIRRGNVAESYLDNLAVRWESIRLGSQGWKRFLVFAELTKSKEGAQYIALFTYFNFQAWIRVIVCSGPRQVLNAFTLKSVYEAQLTPTADNVGDSITGFFEKIKILAEEDYQQAVILSGMCFTVVIWVFSALFLLAAVLFWVFFLYHWIPAADGGLSGYCERKVTKTLMKIVTKTVNKALAREETNRMRAEIKASKKAGEKFNLDRAATLPTLPNVGPVDKMGQYPMLNRNDTMTTLPPYTSRPGTPGDTDVPPVPQVTMPTRQGTTASIASFASRATSRSGAGYGRLASPVPEVPPLNYGEQPLSRTATMNSQANHGQHPTNQPMTDPMQFMPGRYTESPGPMHPNNAPVYAPPARAPSARPMDSFTQPMGSFAPPQAPPPSSRGYQAYNPEARTSTATSVASHQNGPAMQRQFNPPVRSATGPMPLREPPHRNLTNPMPPRSASARPDRAPPYNYDVESQRGGYGW</sequence>
<dbReference type="Proteomes" id="UP000266152">
    <property type="component" value="Unassembled WGS sequence"/>
</dbReference>
<dbReference type="STRING" id="5514.A0A395RHQ4"/>
<dbReference type="PANTHER" id="PTHR36424:SF1">
    <property type="entry name" value="LOW AFFINITY K(+) TRANSPORTER 1-RELATED"/>
    <property type="match status" value="1"/>
</dbReference>
<dbReference type="GO" id="GO:0015079">
    <property type="term" value="F:potassium ion transmembrane transporter activity"/>
    <property type="evidence" value="ECO:0007669"/>
    <property type="project" value="InterPro"/>
</dbReference>
<feature type="compositionally biased region" description="Polar residues" evidence="1">
    <location>
        <begin position="501"/>
        <end position="521"/>
    </location>
</feature>
<reference evidence="3 4" key="1">
    <citation type="journal article" date="2018" name="PLoS Pathog.">
        <title>Evolution of structural diversity of trichothecenes, a family of toxins produced by plant pathogenic and entomopathogenic fungi.</title>
        <authorList>
            <person name="Proctor R.H."/>
            <person name="McCormick S.P."/>
            <person name="Kim H.S."/>
            <person name="Cardoza R.E."/>
            <person name="Stanley A.M."/>
            <person name="Lindo L."/>
            <person name="Kelly A."/>
            <person name="Brown D.W."/>
            <person name="Lee T."/>
            <person name="Vaughan M.M."/>
            <person name="Alexander N.J."/>
            <person name="Busman M."/>
            <person name="Gutierrez S."/>
        </authorList>
    </citation>
    <scope>NUCLEOTIDE SEQUENCE [LARGE SCALE GENOMIC DNA]</scope>
    <source>
        <strain evidence="3 4">NRRL 3299</strain>
    </source>
</reference>
<name>A0A395RHQ4_FUSSP</name>
<feature type="transmembrane region" description="Helical" evidence="2">
    <location>
        <begin position="81"/>
        <end position="99"/>
    </location>
</feature>
<evidence type="ECO:0000313" key="3">
    <source>
        <dbReference type="EMBL" id="RGP59349.1"/>
    </source>
</evidence>
<feature type="transmembrane region" description="Helical" evidence="2">
    <location>
        <begin position="230"/>
        <end position="255"/>
    </location>
</feature>